<dbReference type="RefSeq" id="WP_120117654.1">
    <property type="nucleotide sequence ID" value="NZ_QYTW02000018.1"/>
</dbReference>
<dbReference type="PANTHER" id="PTHR41309">
    <property type="entry name" value="MEMBRANE PROTEIN-RELATED"/>
    <property type="match status" value="1"/>
</dbReference>
<keyword evidence="1" id="KW-0472">Membrane</keyword>
<feature type="transmembrane region" description="Helical" evidence="1">
    <location>
        <begin position="188"/>
        <end position="208"/>
    </location>
</feature>
<gene>
    <name evidence="2" type="ORF">D5F11_016575</name>
</gene>
<evidence type="ECO:0000256" key="1">
    <source>
        <dbReference type="SAM" id="Phobius"/>
    </source>
</evidence>
<feature type="transmembrane region" description="Helical" evidence="1">
    <location>
        <begin position="84"/>
        <end position="105"/>
    </location>
</feature>
<dbReference type="Pfam" id="PF13346">
    <property type="entry name" value="ABC2_membrane_5"/>
    <property type="match status" value="1"/>
</dbReference>
<dbReference type="PANTHER" id="PTHR41309:SF2">
    <property type="entry name" value="MEMBRANE PROTEIN"/>
    <property type="match status" value="1"/>
</dbReference>
<organism evidence="2 3">
    <name type="scientific">Siminovitchia terrae</name>
    <name type="common">Bacillus terrae</name>
    <dbReference type="NCBI Taxonomy" id="1914933"/>
    <lineage>
        <taxon>Bacteria</taxon>
        <taxon>Bacillati</taxon>
        <taxon>Bacillota</taxon>
        <taxon>Bacilli</taxon>
        <taxon>Bacillales</taxon>
        <taxon>Bacillaceae</taxon>
        <taxon>Siminovitchia</taxon>
    </lineage>
</organism>
<dbReference type="OrthoDB" id="2917865at2"/>
<dbReference type="EMBL" id="QYTW02000018">
    <property type="protein sequence ID" value="RST58643.1"/>
    <property type="molecule type" value="Genomic_DNA"/>
</dbReference>
<feature type="transmembrane region" description="Helical" evidence="1">
    <location>
        <begin position="117"/>
        <end position="137"/>
    </location>
</feature>
<dbReference type="Proteomes" id="UP000287296">
    <property type="component" value="Unassembled WGS sequence"/>
</dbReference>
<evidence type="ECO:0000313" key="3">
    <source>
        <dbReference type="Proteomes" id="UP000287296"/>
    </source>
</evidence>
<accession>A0A429X5U2</accession>
<sequence length="218" mass="24556">MYHLIKKDILMQKRALKLSILLMIFFSFTLSNLGAAGLTIGILAITYQLVLGASALEDKNNSDIILISLPIKRTTIVLSKYVSIYIYAAYATLGFYLIYLIVNLLNLPLAISFDLTVLIGAIITVTMFCSISFPLIFKYGYLKSKMANLIIFFVFVFGGTGLVSYLSKNNKLMLSQDIITFFSNKSDAVILMISMVLLILIMICSYFISLTFYQKREF</sequence>
<keyword evidence="1" id="KW-1133">Transmembrane helix</keyword>
<evidence type="ECO:0000313" key="2">
    <source>
        <dbReference type="EMBL" id="RST58643.1"/>
    </source>
</evidence>
<proteinExistence type="predicted"/>
<dbReference type="AlphaFoldDB" id="A0A429X5U2"/>
<name>A0A429X5U2_SIMTE</name>
<reference evidence="2 3" key="1">
    <citation type="submission" date="2018-12" db="EMBL/GenBank/DDBJ databases">
        <authorList>
            <person name="Sun L."/>
            <person name="Chen Z."/>
        </authorList>
    </citation>
    <scope>NUCLEOTIDE SEQUENCE [LARGE SCALE GENOMIC DNA]</scope>
    <source>
        <strain evidence="2 3">LMG 29736</strain>
    </source>
</reference>
<keyword evidence="1" id="KW-0812">Transmembrane</keyword>
<feature type="transmembrane region" description="Helical" evidence="1">
    <location>
        <begin position="149"/>
        <end position="167"/>
    </location>
</feature>
<feature type="transmembrane region" description="Helical" evidence="1">
    <location>
        <begin position="20"/>
        <end position="47"/>
    </location>
</feature>
<comment type="caution">
    <text evidence="2">The sequence shown here is derived from an EMBL/GenBank/DDBJ whole genome shotgun (WGS) entry which is preliminary data.</text>
</comment>
<dbReference type="InterPro" id="IPR025699">
    <property type="entry name" value="ABC2_memb-like"/>
</dbReference>
<protein>
    <submittedName>
        <fullName evidence="2">ABC-2 transporter permease</fullName>
    </submittedName>
</protein>